<dbReference type="RefSeq" id="WP_307343305.1">
    <property type="nucleotide sequence ID" value="NZ_JAUSUQ010000022.1"/>
</dbReference>
<dbReference type="Proteomes" id="UP001232445">
    <property type="component" value="Unassembled WGS sequence"/>
</dbReference>
<dbReference type="PANTHER" id="PTHR30483:SF6">
    <property type="entry name" value="PERIPLASMIC BINDING PROTEIN OF ABC TRANSPORTER FOR NATURAL AMINO ACIDS"/>
    <property type="match status" value="1"/>
</dbReference>
<accession>A0ABU0CXA1</accession>
<dbReference type="Pfam" id="PF13458">
    <property type="entry name" value="Peripla_BP_6"/>
    <property type="match status" value="1"/>
</dbReference>
<comment type="caution">
    <text evidence="5">The sequence shown here is derived from an EMBL/GenBank/DDBJ whole genome shotgun (WGS) entry which is preliminary data.</text>
</comment>
<gene>
    <name evidence="5" type="ORF">J2S00_003733</name>
</gene>
<evidence type="ECO:0000313" key="5">
    <source>
        <dbReference type="EMBL" id="MDQ0340893.1"/>
    </source>
</evidence>
<feature type="chain" id="PRO_5046313858" evidence="3">
    <location>
        <begin position="22"/>
        <end position="407"/>
    </location>
</feature>
<feature type="domain" description="Leucine-binding protein" evidence="4">
    <location>
        <begin position="51"/>
        <end position="364"/>
    </location>
</feature>
<dbReference type="InterPro" id="IPR028081">
    <property type="entry name" value="Leu-bd"/>
</dbReference>
<evidence type="ECO:0000256" key="3">
    <source>
        <dbReference type="SAM" id="SignalP"/>
    </source>
</evidence>
<evidence type="ECO:0000259" key="4">
    <source>
        <dbReference type="Pfam" id="PF13458"/>
    </source>
</evidence>
<organism evidence="5 6">
    <name type="scientific">Caldalkalibacillus uzonensis</name>
    <dbReference type="NCBI Taxonomy" id="353224"/>
    <lineage>
        <taxon>Bacteria</taxon>
        <taxon>Bacillati</taxon>
        <taxon>Bacillota</taxon>
        <taxon>Bacilli</taxon>
        <taxon>Bacillales</taxon>
        <taxon>Bacillaceae</taxon>
        <taxon>Caldalkalibacillus</taxon>
    </lineage>
</organism>
<protein>
    <submittedName>
        <fullName evidence="5">Branched-chain amino acid transport system substrate-binding protein</fullName>
    </submittedName>
</protein>
<evidence type="ECO:0000313" key="6">
    <source>
        <dbReference type="Proteomes" id="UP001232445"/>
    </source>
</evidence>
<keyword evidence="2 3" id="KW-0732">Signal</keyword>
<dbReference type="CDD" id="cd06336">
    <property type="entry name" value="PBP1_ABC_ligand_binding-like"/>
    <property type="match status" value="1"/>
</dbReference>
<evidence type="ECO:0000256" key="1">
    <source>
        <dbReference type="ARBA" id="ARBA00010062"/>
    </source>
</evidence>
<comment type="similarity">
    <text evidence="1">Belongs to the leucine-binding protein family.</text>
</comment>
<proteinExistence type="inferred from homology"/>
<name>A0ABU0CXA1_9BACI</name>
<dbReference type="PROSITE" id="PS51257">
    <property type="entry name" value="PROKAR_LIPOPROTEIN"/>
    <property type="match status" value="1"/>
</dbReference>
<dbReference type="SUPFAM" id="SSF53822">
    <property type="entry name" value="Periplasmic binding protein-like I"/>
    <property type="match status" value="1"/>
</dbReference>
<dbReference type="EMBL" id="JAUSUQ010000022">
    <property type="protein sequence ID" value="MDQ0340893.1"/>
    <property type="molecule type" value="Genomic_DNA"/>
</dbReference>
<dbReference type="InterPro" id="IPR028082">
    <property type="entry name" value="Peripla_BP_I"/>
</dbReference>
<reference evidence="5 6" key="1">
    <citation type="submission" date="2023-07" db="EMBL/GenBank/DDBJ databases">
        <title>Genomic Encyclopedia of Type Strains, Phase IV (KMG-IV): sequencing the most valuable type-strain genomes for metagenomic binning, comparative biology and taxonomic classification.</title>
        <authorList>
            <person name="Goeker M."/>
        </authorList>
    </citation>
    <scope>NUCLEOTIDE SEQUENCE [LARGE SCALE GENOMIC DNA]</scope>
    <source>
        <strain evidence="5 6">DSM 17740</strain>
    </source>
</reference>
<feature type="signal peptide" evidence="3">
    <location>
        <begin position="1"/>
        <end position="21"/>
    </location>
</feature>
<dbReference type="Gene3D" id="3.40.50.2300">
    <property type="match status" value="2"/>
</dbReference>
<dbReference type="InterPro" id="IPR051010">
    <property type="entry name" value="BCAA_transport"/>
</dbReference>
<keyword evidence="6" id="KW-1185">Reference proteome</keyword>
<dbReference type="PANTHER" id="PTHR30483">
    <property type="entry name" value="LEUCINE-SPECIFIC-BINDING PROTEIN"/>
    <property type="match status" value="1"/>
</dbReference>
<sequence>MRTKRQWWWLAAILVLGLVLAACGNQTATQPEDEGAGQEGQEESPAAEVQTVNIGYSGPLSGPAAFYGENTLSGLRIAVDEINEAGGFEINGQTYMLNLVSLDDQYMPNETGTNARRLIQEHQTPIIFIPHSGGIFAVQVFNEEEDVLIAAYTSEPAVSEAGNELTVRIPPRYDAYPEPFSKYLMERFGNRIALLPTASQYGKDWTEELVPVWESLGGEVVFEGSIDFAKDTDFYTIVSNALAQNPDVLFVGGPSEPTAMVVAQARELGFEGGLLVMDQAKFDEMAAVFDGDYTLLEGAAGVVPLVYTNHPGTAQFVEKYNQLHGKNPGSEAGYHYVAMYIFVEAMKAAGSVDDARAIRAHLQEGINNLSDEYKVYDISEVDEHGGLSNVESMAVIENGEVKEIELE</sequence>
<evidence type="ECO:0000256" key="2">
    <source>
        <dbReference type="ARBA" id="ARBA00022729"/>
    </source>
</evidence>